<evidence type="ECO:0000313" key="3">
    <source>
        <dbReference type="Proteomes" id="UP000676565"/>
    </source>
</evidence>
<comment type="caution">
    <text evidence="2">The sequence shown here is derived from an EMBL/GenBank/DDBJ whole genome shotgun (WGS) entry which is preliminary data.</text>
</comment>
<name>A0ABS5BJ56_9BACT</name>
<evidence type="ECO:0000313" key="2">
    <source>
        <dbReference type="EMBL" id="MBP3953732.1"/>
    </source>
</evidence>
<dbReference type="RefSeq" id="WP_210651469.1">
    <property type="nucleotide sequence ID" value="NZ_JAGKQQ010000001.1"/>
</dbReference>
<protein>
    <submittedName>
        <fullName evidence="2">Uncharacterized protein</fullName>
    </submittedName>
</protein>
<accession>A0ABS5BJ56</accession>
<sequence length="119" mass="13685">MKAKGKKQQEQKPRSRADVFSASGPNIMGAELCQLVLQVRDKLQDFREPEERERLREELRDAGLAPELTEDEGIRLDDIFRGVGALRTVLPMIYVTIFDVMWPVPEKSDTLKSKPRFAR</sequence>
<feature type="compositionally biased region" description="Basic and acidic residues" evidence="1">
    <location>
        <begin position="7"/>
        <end position="17"/>
    </location>
</feature>
<feature type="region of interest" description="Disordered" evidence="1">
    <location>
        <begin position="1"/>
        <end position="23"/>
    </location>
</feature>
<dbReference type="EMBL" id="JAGKQQ010000001">
    <property type="protein sequence ID" value="MBP3953732.1"/>
    <property type="molecule type" value="Genomic_DNA"/>
</dbReference>
<dbReference type="Proteomes" id="UP000676565">
    <property type="component" value="Unassembled WGS sequence"/>
</dbReference>
<evidence type="ECO:0000256" key="1">
    <source>
        <dbReference type="SAM" id="MobiDB-lite"/>
    </source>
</evidence>
<keyword evidence="3" id="KW-1185">Reference proteome</keyword>
<gene>
    <name evidence="2" type="ORF">J8F10_00255</name>
</gene>
<organism evidence="2 3">
    <name type="scientific">Gemmata palustris</name>
    <dbReference type="NCBI Taxonomy" id="2822762"/>
    <lineage>
        <taxon>Bacteria</taxon>
        <taxon>Pseudomonadati</taxon>
        <taxon>Planctomycetota</taxon>
        <taxon>Planctomycetia</taxon>
        <taxon>Gemmatales</taxon>
        <taxon>Gemmataceae</taxon>
        <taxon>Gemmata</taxon>
    </lineage>
</organism>
<proteinExistence type="predicted"/>
<reference evidence="2 3" key="1">
    <citation type="submission" date="2021-04" db="EMBL/GenBank/DDBJ databases">
        <authorList>
            <person name="Ivanova A."/>
        </authorList>
    </citation>
    <scope>NUCLEOTIDE SEQUENCE [LARGE SCALE GENOMIC DNA]</scope>
    <source>
        <strain evidence="2 3">G18</strain>
    </source>
</reference>